<feature type="transmembrane region" description="Helical" evidence="5">
    <location>
        <begin position="176"/>
        <end position="198"/>
    </location>
</feature>
<feature type="transmembrane region" description="Helical" evidence="5">
    <location>
        <begin position="116"/>
        <end position="141"/>
    </location>
</feature>
<comment type="caution">
    <text evidence="7">The sequence shown here is derived from an EMBL/GenBank/DDBJ whole genome shotgun (WGS) entry which is preliminary data.</text>
</comment>
<feature type="transmembrane region" description="Helical" evidence="5">
    <location>
        <begin position="265"/>
        <end position="286"/>
    </location>
</feature>
<evidence type="ECO:0000313" key="8">
    <source>
        <dbReference type="Proteomes" id="UP000008367"/>
    </source>
</evidence>
<evidence type="ECO:0000313" key="7">
    <source>
        <dbReference type="EMBL" id="EKM32491.1"/>
    </source>
</evidence>
<evidence type="ECO:0000256" key="1">
    <source>
        <dbReference type="ARBA" id="ARBA00004141"/>
    </source>
</evidence>
<evidence type="ECO:0000256" key="3">
    <source>
        <dbReference type="ARBA" id="ARBA00022989"/>
    </source>
</evidence>
<dbReference type="EMBL" id="AJSR01000723">
    <property type="protein sequence ID" value="EKM32491.1"/>
    <property type="molecule type" value="Genomic_DNA"/>
</dbReference>
<dbReference type="GO" id="GO:0016020">
    <property type="term" value="C:membrane"/>
    <property type="evidence" value="ECO:0007669"/>
    <property type="project" value="UniProtKB-SubCell"/>
</dbReference>
<feature type="transmembrane region" description="Helical" evidence="5">
    <location>
        <begin position="320"/>
        <end position="338"/>
    </location>
</feature>
<dbReference type="Proteomes" id="UP000008367">
    <property type="component" value="Unassembled WGS sequence"/>
</dbReference>
<comment type="subcellular location">
    <subcellularLocation>
        <location evidence="1">Membrane</location>
        <topology evidence="1">Multi-pass membrane protein</topology>
    </subcellularLocation>
</comment>
<dbReference type="AlphaFoldDB" id="A0A454D1H1"/>
<proteinExistence type="predicted"/>
<feature type="transmembrane region" description="Helical" evidence="5">
    <location>
        <begin position="226"/>
        <end position="253"/>
    </location>
</feature>
<dbReference type="STRING" id="669.AL538_01860"/>
<reference evidence="7 8" key="1">
    <citation type="submission" date="2012-10" db="EMBL/GenBank/DDBJ databases">
        <title>Genome sequence of Vibrio Cholerae HENC-02.</title>
        <authorList>
            <person name="Eppinger M."/>
            <person name="Hasan N.A."/>
            <person name="Sengamalay N."/>
            <person name="Hine E."/>
            <person name="Su Q."/>
            <person name="Daugherty S.C."/>
            <person name="Young S."/>
            <person name="Sadzewicz L."/>
            <person name="Tallon L."/>
            <person name="Cebula T.A."/>
            <person name="Ravel J."/>
            <person name="Colwell R.R."/>
        </authorList>
    </citation>
    <scope>NUCLEOTIDE SEQUENCE [LARGE SCALE GENOMIC DNA]</scope>
    <source>
        <strain evidence="7 8">HENC-02</strain>
    </source>
</reference>
<evidence type="ECO:0000256" key="5">
    <source>
        <dbReference type="SAM" id="Phobius"/>
    </source>
</evidence>
<feature type="domain" description="Integral membrane bound transporter" evidence="6">
    <location>
        <begin position="230"/>
        <end position="360"/>
    </location>
</feature>
<evidence type="ECO:0000256" key="2">
    <source>
        <dbReference type="ARBA" id="ARBA00022692"/>
    </source>
</evidence>
<feature type="transmembrane region" description="Helical" evidence="5">
    <location>
        <begin position="52"/>
        <end position="74"/>
    </location>
</feature>
<feature type="transmembrane region" description="Helical" evidence="5">
    <location>
        <begin position="293"/>
        <end position="314"/>
    </location>
</feature>
<feature type="transmembrane region" description="Helical" evidence="5">
    <location>
        <begin position="350"/>
        <end position="369"/>
    </location>
</feature>
<keyword evidence="2 5" id="KW-0812">Transmembrane</keyword>
<keyword evidence="3 5" id="KW-1133">Transmembrane helix</keyword>
<organism evidence="7 8">
    <name type="scientific">Vibrio harveyi</name>
    <name type="common">Beneckea harveyi</name>
    <dbReference type="NCBI Taxonomy" id="669"/>
    <lineage>
        <taxon>Bacteria</taxon>
        <taxon>Pseudomonadati</taxon>
        <taxon>Pseudomonadota</taxon>
        <taxon>Gammaproteobacteria</taxon>
        <taxon>Vibrionales</taxon>
        <taxon>Vibrionaceae</taxon>
        <taxon>Vibrio</taxon>
    </lineage>
</organism>
<evidence type="ECO:0000256" key="4">
    <source>
        <dbReference type="ARBA" id="ARBA00023136"/>
    </source>
</evidence>
<protein>
    <submittedName>
        <fullName evidence="7">Putative membrane protein</fullName>
    </submittedName>
</protein>
<sequence length="376" mass="41247">MLLKLSSLLSQTGNEYFIKLVISYLPYCYSLKDGKYAMLDSLAQKFIPPKPYLVLGNRMFLLSIVLLIISAYFYDVGEAFVAVEVGIIHYLYNLKFSTTKDTLLGSLHPLVMTLTAVPLSMVPITYAPFTSALFAFLLVITERDKHHQGVPKYILPLTFMLLSMMMPVDIPATELMLQRSVSVVLGITVAIIASTLVWKNANTQNGSMSTTHKISRVDLKYSSRKALGIGLVLSLGIWGGTGAVLGAYLFMMIHSPFSKDLAPKAWQRLNGTLLGALVYLPVGLLLGSFNSDIAMTITMWVLVIASLYGILVYLEHNYTIATACIMLLILTVSVGPFNPEMAELIFSQRVLFTVIGGAAMVALGVLIPLNEKEITA</sequence>
<keyword evidence="4 5" id="KW-0472">Membrane</keyword>
<evidence type="ECO:0000259" key="6">
    <source>
        <dbReference type="Pfam" id="PF13515"/>
    </source>
</evidence>
<dbReference type="Pfam" id="PF13515">
    <property type="entry name" value="FUSC_2"/>
    <property type="match status" value="1"/>
</dbReference>
<dbReference type="InterPro" id="IPR049453">
    <property type="entry name" value="Memb_transporter_dom"/>
</dbReference>
<feature type="transmembrane region" description="Helical" evidence="5">
    <location>
        <begin position="153"/>
        <end position="170"/>
    </location>
</feature>
<name>A0A454D1H1_VIBHA</name>
<gene>
    <name evidence="7" type="ORF">VCHENC02_1954</name>
</gene>
<accession>A0A454D1H1</accession>